<organism evidence="2 3">
    <name type="scientific">Citrullus colocynthis</name>
    <name type="common">colocynth</name>
    <dbReference type="NCBI Taxonomy" id="252529"/>
    <lineage>
        <taxon>Eukaryota</taxon>
        <taxon>Viridiplantae</taxon>
        <taxon>Streptophyta</taxon>
        <taxon>Embryophyta</taxon>
        <taxon>Tracheophyta</taxon>
        <taxon>Spermatophyta</taxon>
        <taxon>Magnoliopsida</taxon>
        <taxon>eudicotyledons</taxon>
        <taxon>Gunneridae</taxon>
        <taxon>Pentapetalae</taxon>
        <taxon>rosids</taxon>
        <taxon>fabids</taxon>
        <taxon>Cucurbitales</taxon>
        <taxon>Cucurbitaceae</taxon>
        <taxon>Benincaseae</taxon>
        <taxon>Citrullus</taxon>
    </lineage>
</organism>
<evidence type="ECO:0000313" key="2">
    <source>
        <dbReference type="EMBL" id="CAK9324627.1"/>
    </source>
</evidence>
<feature type="transmembrane region" description="Helical" evidence="1">
    <location>
        <begin position="58"/>
        <end position="82"/>
    </location>
</feature>
<evidence type="ECO:0000256" key="1">
    <source>
        <dbReference type="SAM" id="Phobius"/>
    </source>
</evidence>
<accession>A0ABP0YXH3</accession>
<keyword evidence="1" id="KW-0472">Membrane</keyword>
<keyword evidence="1" id="KW-1133">Transmembrane helix</keyword>
<name>A0ABP0YXH3_9ROSI</name>
<protein>
    <submittedName>
        <fullName evidence="2">Uncharacterized protein</fullName>
    </submittedName>
</protein>
<dbReference type="Proteomes" id="UP001642487">
    <property type="component" value="Chromosome 6"/>
</dbReference>
<keyword evidence="3" id="KW-1185">Reference proteome</keyword>
<sequence length="107" mass="12114">MVADIINVCVVPVIKVVGGPHKQEMFGIIWIHMNSIQVQIFGGLHWRMERDAIHRVQITYLCIFCCLFLTKTIQFPIAQLLFSPGIIKTAPYQNFSLCCLNYSSALG</sequence>
<dbReference type="EMBL" id="OZ021740">
    <property type="protein sequence ID" value="CAK9324627.1"/>
    <property type="molecule type" value="Genomic_DNA"/>
</dbReference>
<keyword evidence="1" id="KW-0812">Transmembrane</keyword>
<proteinExistence type="predicted"/>
<evidence type="ECO:0000313" key="3">
    <source>
        <dbReference type="Proteomes" id="UP001642487"/>
    </source>
</evidence>
<gene>
    <name evidence="2" type="ORF">CITCOLO1_LOCUS16868</name>
</gene>
<reference evidence="2 3" key="1">
    <citation type="submission" date="2024-03" db="EMBL/GenBank/DDBJ databases">
        <authorList>
            <person name="Gkanogiannis A."/>
            <person name="Becerra Lopez-Lavalle L."/>
        </authorList>
    </citation>
    <scope>NUCLEOTIDE SEQUENCE [LARGE SCALE GENOMIC DNA]</scope>
</reference>